<dbReference type="EMBL" id="JAIFRP010000178">
    <property type="protein sequence ID" value="KAK2578750.1"/>
    <property type="molecule type" value="Genomic_DNA"/>
</dbReference>
<evidence type="ECO:0000313" key="2">
    <source>
        <dbReference type="Proteomes" id="UP001258017"/>
    </source>
</evidence>
<dbReference type="PANTHER" id="PTHR11439:SF483">
    <property type="entry name" value="PEPTIDE SYNTHASE GLIP-LIKE, PUTATIVE (AFU_ORTHOLOGUE AFUA_3G12920)-RELATED"/>
    <property type="match status" value="1"/>
</dbReference>
<accession>A0AAD9VM17</accession>
<proteinExistence type="predicted"/>
<evidence type="ECO:0008006" key="3">
    <source>
        <dbReference type="Google" id="ProtNLM"/>
    </source>
</evidence>
<gene>
    <name evidence="1" type="ORF">KPH14_012276</name>
</gene>
<keyword evidence="2" id="KW-1185">Reference proteome</keyword>
<comment type="caution">
    <text evidence="1">The sequence shown here is derived from an EMBL/GenBank/DDBJ whole genome shotgun (WGS) entry which is preliminary data.</text>
</comment>
<dbReference type="Proteomes" id="UP001258017">
    <property type="component" value="Unassembled WGS sequence"/>
</dbReference>
<name>A0AAD9VM17_9HYME</name>
<evidence type="ECO:0000313" key="1">
    <source>
        <dbReference type="EMBL" id="KAK2578750.1"/>
    </source>
</evidence>
<dbReference type="PANTHER" id="PTHR11439">
    <property type="entry name" value="GAG-POL-RELATED RETROTRANSPOSON"/>
    <property type="match status" value="1"/>
</dbReference>
<dbReference type="AlphaFoldDB" id="A0AAD9VM17"/>
<reference evidence="1" key="1">
    <citation type="submission" date="2021-08" db="EMBL/GenBank/DDBJ databases">
        <authorList>
            <person name="Misof B."/>
            <person name="Oliver O."/>
            <person name="Podsiadlowski L."/>
            <person name="Donath A."/>
            <person name="Peters R."/>
            <person name="Mayer C."/>
            <person name="Rust J."/>
            <person name="Gunkel S."/>
            <person name="Lesny P."/>
            <person name="Martin S."/>
            <person name="Oeyen J.P."/>
            <person name="Petersen M."/>
            <person name="Panagiotis P."/>
            <person name="Wilbrandt J."/>
            <person name="Tanja T."/>
        </authorList>
    </citation>
    <scope>NUCLEOTIDE SEQUENCE</scope>
    <source>
        <strain evidence="1">GBR_01_08_01A</strain>
        <tissue evidence="1">Thorax + abdomen</tissue>
    </source>
</reference>
<sequence>MAESRPVSSPIDPNVKLTKPEGAPDCEELKLPYTGLVGALMYLAVATRPDIAFVVSYLSQFNECFKTTH</sequence>
<organism evidence="1 2">
    <name type="scientific">Odynerus spinipes</name>
    <dbReference type="NCBI Taxonomy" id="1348599"/>
    <lineage>
        <taxon>Eukaryota</taxon>
        <taxon>Metazoa</taxon>
        <taxon>Ecdysozoa</taxon>
        <taxon>Arthropoda</taxon>
        <taxon>Hexapoda</taxon>
        <taxon>Insecta</taxon>
        <taxon>Pterygota</taxon>
        <taxon>Neoptera</taxon>
        <taxon>Endopterygota</taxon>
        <taxon>Hymenoptera</taxon>
        <taxon>Apocrita</taxon>
        <taxon>Aculeata</taxon>
        <taxon>Vespoidea</taxon>
        <taxon>Vespidae</taxon>
        <taxon>Eumeninae</taxon>
        <taxon>Odynerus</taxon>
    </lineage>
</organism>
<protein>
    <recommendedName>
        <fullName evidence="3">Retrovirus-related Pol polyprotein from transposon TNT 1-94</fullName>
    </recommendedName>
</protein>
<reference evidence="1" key="2">
    <citation type="journal article" date="2023" name="Commun. Biol.">
        <title>Intrasexual cuticular hydrocarbon dimorphism in a wasp sheds light on hydrocarbon biosynthesis genes in Hymenoptera.</title>
        <authorList>
            <person name="Moris V.C."/>
            <person name="Podsiadlowski L."/>
            <person name="Martin S."/>
            <person name="Oeyen J.P."/>
            <person name="Donath A."/>
            <person name="Petersen M."/>
            <person name="Wilbrandt J."/>
            <person name="Misof B."/>
            <person name="Liedtke D."/>
            <person name="Thamm M."/>
            <person name="Scheiner R."/>
            <person name="Schmitt T."/>
            <person name="Niehuis O."/>
        </authorList>
    </citation>
    <scope>NUCLEOTIDE SEQUENCE</scope>
    <source>
        <strain evidence="1">GBR_01_08_01A</strain>
    </source>
</reference>